<dbReference type="EnsemblPlants" id="OB0044G10040.1">
    <property type="protein sequence ID" value="OB0044G10040.1"/>
    <property type="gene ID" value="OB0044G10040"/>
</dbReference>
<evidence type="ECO:0000313" key="2">
    <source>
        <dbReference type="Proteomes" id="UP000006038"/>
    </source>
</evidence>
<sequence length="91" mass="9879">MVLTLMTETKNYRVGALLPSSILYRPLPVPGASGINDRGKLIVPKLLQSYAKGTVEDSLLAKTVASSSVLLLVAKRYPDACVGRRCFVRVM</sequence>
<reference evidence="1" key="1">
    <citation type="submission" date="2015-06" db="UniProtKB">
        <authorList>
            <consortium name="EnsemblPlants"/>
        </authorList>
    </citation>
    <scope>IDENTIFICATION</scope>
</reference>
<protein>
    <submittedName>
        <fullName evidence="1">Uncharacterized protein</fullName>
    </submittedName>
</protein>
<keyword evidence="2" id="KW-1185">Reference proteome</keyword>
<dbReference type="Gramene" id="OB0044G10040.1">
    <property type="protein sequence ID" value="OB0044G10040.1"/>
    <property type="gene ID" value="OB0044G10040"/>
</dbReference>
<evidence type="ECO:0000313" key="1">
    <source>
        <dbReference type="EnsemblPlants" id="OB0044G10040.1"/>
    </source>
</evidence>
<dbReference type="HOGENOM" id="CLU_2430625_0_0_1"/>
<dbReference type="AlphaFoldDB" id="J3KU80"/>
<dbReference type="Proteomes" id="UP000006038">
    <property type="component" value="Unassembled WGS sequence"/>
</dbReference>
<proteinExistence type="predicted"/>
<accession>J3KU80</accession>
<name>J3KU80_ORYBR</name>
<organism evidence="1">
    <name type="scientific">Oryza brachyantha</name>
    <name type="common">malo sina</name>
    <dbReference type="NCBI Taxonomy" id="4533"/>
    <lineage>
        <taxon>Eukaryota</taxon>
        <taxon>Viridiplantae</taxon>
        <taxon>Streptophyta</taxon>
        <taxon>Embryophyta</taxon>
        <taxon>Tracheophyta</taxon>
        <taxon>Spermatophyta</taxon>
        <taxon>Magnoliopsida</taxon>
        <taxon>Liliopsida</taxon>
        <taxon>Poales</taxon>
        <taxon>Poaceae</taxon>
        <taxon>BOP clade</taxon>
        <taxon>Oryzoideae</taxon>
        <taxon>Oryzeae</taxon>
        <taxon>Oryzinae</taxon>
        <taxon>Oryza</taxon>
    </lineage>
</organism>